<dbReference type="OrthoDB" id="413520at2759"/>
<protein>
    <submittedName>
        <fullName evidence="1">Uncharacterized protein</fullName>
    </submittedName>
</protein>
<dbReference type="AlphaFoldDB" id="A0A5N5CU01"/>
<sequence length="53" mass="5795">MRYIRFLKVSKTDGKTITALITVTPDLGEDFLAAAVALAAPIRPPEYNGDIFL</sequence>
<proteinExistence type="predicted"/>
<dbReference type="Proteomes" id="UP000325902">
    <property type="component" value="Unassembled WGS sequence"/>
</dbReference>
<accession>A0A5N5CU01</accession>
<gene>
    <name evidence="1" type="ORF">DBV05_g12498</name>
</gene>
<dbReference type="EMBL" id="VCHE01000266">
    <property type="protein sequence ID" value="KAB2568824.1"/>
    <property type="molecule type" value="Genomic_DNA"/>
</dbReference>
<organism evidence="1 2">
    <name type="scientific">Lasiodiplodia theobromae</name>
    <dbReference type="NCBI Taxonomy" id="45133"/>
    <lineage>
        <taxon>Eukaryota</taxon>
        <taxon>Fungi</taxon>
        <taxon>Dikarya</taxon>
        <taxon>Ascomycota</taxon>
        <taxon>Pezizomycotina</taxon>
        <taxon>Dothideomycetes</taxon>
        <taxon>Dothideomycetes incertae sedis</taxon>
        <taxon>Botryosphaeriales</taxon>
        <taxon>Botryosphaeriaceae</taxon>
        <taxon>Lasiodiplodia</taxon>
    </lineage>
</organism>
<evidence type="ECO:0000313" key="2">
    <source>
        <dbReference type="Proteomes" id="UP000325902"/>
    </source>
</evidence>
<name>A0A5N5CU01_9PEZI</name>
<evidence type="ECO:0000313" key="1">
    <source>
        <dbReference type="EMBL" id="KAB2568824.1"/>
    </source>
</evidence>
<feature type="non-terminal residue" evidence="1">
    <location>
        <position position="53"/>
    </location>
</feature>
<reference evidence="1 2" key="1">
    <citation type="journal article" date="2019" name="Sci. Rep.">
        <title>A multi-omics analysis of the grapevine pathogen Lasiodiplodia theobromae reveals that temperature affects the expression of virulence- and pathogenicity-related genes.</title>
        <authorList>
            <person name="Felix C."/>
            <person name="Meneses R."/>
            <person name="Goncalves M.F.M."/>
            <person name="Tilleman L."/>
            <person name="Duarte A.S."/>
            <person name="Jorrin-Novo J.V."/>
            <person name="Van de Peer Y."/>
            <person name="Deforce D."/>
            <person name="Van Nieuwerburgh F."/>
            <person name="Esteves A.C."/>
            <person name="Alves A."/>
        </authorList>
    </citation>
    <scope>NUCLEOTIDE SEQUENCE [LARGE SCALE GENOMIC DNA]</scope>
    <source>
        <strain evidence="1 2">LA-SOL3</strain>
    </source>
</reference>
<keyword evidence="2" id="KW-1185">Reference proteome</keyword>
<comment type="caution">
    <text evidence="1">The sequence shown here is derived from an EMBL/GenBank/DDBJ whole genome shotgun (WGS) entry which is preliminary data.</text>
</comment>